<dbReference type="EMBL" id="OU963868">
    <property type="protein sequence ID" value="CAH0393957.1"/>
    <property type="molecule type" value="Genomic_DNA"/>
</dbReference>
<dbReference type="AlphaFoldDB" id="A0A9P0AKU4"/>
<dbReference type="GO" id="GO:0052689">
    <property type="term" value="F:carboxylic ester hydrolase activity"/>
    <property type="evidence" value="ECO:0007669"/>
    <property type="project" value="InterPro"/>
</dbReference>
<name>A0A9P0AKU4_BEMTA</name>
<dbReference type="PRINTS" id="PR00821">
    <property type="entry name" value="TAGLIPASE"/>
</dbReference>
<evidence type="ECO:0000313" key="9">
    <source>
        <dbReference type="EMBL" id="CAH0393957.1"/>
    </source>
</evidence>
<evidence type="ECO:0000256" key="4">
    <source>
        <dbReference type="PIRSR" id="PIRSR000865-1"/>
    </source>
</evidence>
<evidence type="ECO:0000313" key="10">
    <source>
        <dbReference type="Proteomes" id="UP001152759"/>
    </source>
</evidence>
<evidence type="ECO:0000256" key="2">
    <source>
        <dbReference type="ARBA" id="ARBA00010701"/>
    </source>
</evidence>
<dbReference type="InterPro" id="IPR013818">
    <property type="entry name" value="Lipase"/>
</dbReference>
<dbReference type="PIRSF" id="PIRSF000865">
    <property type="entry name" value="Lipoprotein_lipase_LIPH"/>
    <property type="match status" value="1"/>
</dbReference>
<feature type="active site" description="Charge relay system" evidence="4">
    <location>
        <position position="262"/>
    </location>
</feature>
<proteinExistence type="inferred from homology"/>
<dbReference type="GO" id="GO:0005615">
    <property type="term" value="C:extracellular space"/>
    <property type="evidence" value="ECO:0007669"/>
    <property type="project" value="TreeGrafter"/>
</dbReference>
<organism evidence="9 10">
    <name type="scientific">Bemisia tabaci</name>
    <name type="common">Sweetpotato whitefly</name>
    <name type="synonym">Aleurodes tabaci</name>
    <dbReference type="NCBI Taxonomy" id="7038"/>
    <lineage>
        <taxon>Eukaryota</taxon>
        <taxon>Metazoa</taxon>
        <taxon>Ecdysozoa</taxon>
        <taxon>Arthropoda</taxon>
        <taxon>Hexapoda</taxon>
        <taxon>Insecta</taxon>
        <taxon>Pterygota</taxon>
        <taxon>Neoptera</taxon>
        <taxon>Paraneoptera</taxon>
        <taxon>Hemiptera</taxon>
        <taxon>Sternorrhyncha</taxon>
        <taxon>Aleyrodoidea</taxon>
        <taxon>Aleyrodidae</taxon>
        <taxon>Aleyrodinae</taxon>
        <taxon>Bemisia</taxon>
    </lineage>
</organism>
<keyword evidence="5" id="KW-0106">Calcium</keyword>
<sequence length="471" mass="51573">MVGCFEGPRLRASPLKRQPQPPEVVDTKFFLFTRNNSRAGLQPDLLAYDDEGQSLLNAKFEPKKPIKVIIHGFKGSGKDRGALDITHALLNLEDVNVVVVNWEKGAAGPSYAVAAGNTQLIGRQLGLLLQNMIMLGASAENIHIIGFSLGAHIAGFTGRALLTLKGEKVGRITGLDPASPLFRQVFARSLESLNTDDAHFVDVIHTDGAATWSEGFGLLKPIGHVDYFPNGGQNQPGCVQVRQPLLVSTLEGTTNSSVVCNHVRAWQLFKESLNPAGCTFRAWHCPYGHESFLEGSCFPQKCITDNETGDCGMMGFPAEKSKARGALYLVTKDSSPFCGNQLQAKIYLSEKSETARGYLQLTVLEPKVYSSFQFPTKFQEIRGGIMYSSLSLANHTEDSSEIPEVEAEVSYYTLTQLPNGAPFHPLTIVDFVSVADLNGRIWRYCRKNAQLQQIRGTNVQNAIIHLKSKGC</sequence>
<dbReference type="GO" id="GO:0016042">
    <property type="term" value="P:lipid catabolic process"/>
    <property type="evidence" value="ECO:0007669"/>
    <property type="project" value="TreeGrafter"/>
</dbReference>
<dbReference type="PANTHER" id="PTHR11610:SF186">
    <property type="entry name" value="FI22312P1"/>
    <property type="match status" value="1"/>
</dbReference>
<comment type="similarity">
    <text evidence="2 6">Belongs to the AB hydrolase superfamily. Lipase family.</text>
</comment>
<keyword evidence="3" id="KW-0964">Secreted</keyword>
<feature type="domain" description="Lipase" evidence="8">
    <location>
        <begin position="11"/>
        <end position="337"/>
    </location>
</feature>
<gene>
    <name evidence="9" type="ORF">BEMITA_LOCUS12307</name>
</gene>
<keyword evidence="5" id="KW-0479">Metal-binding</keyword>
<reference evidence="9" key="1">
    <citation type="submission" date="2021-12" db="EMBL/GenBank/DDBJ databases">
        <authorList>
            <person name="King R."/>
        </authorList>
    </citation>
    <scope>NUCLEOTIDE SEQUENCE</scope>
</reference>
<evidence type="ECO:0000259" key="8">
    <source>
        <dbReference type="Pfam" id="PF00151"/>
    </source>
</evidence>
<evidence type="ECO:0000256" key="7">
    <source>
        <dbReference type="SAM" id="MobiDB-lite"/>
    </source>
</evidence>
<evidence type="ECO:0000256" key="3">
    <source>
        <dbReference type="ARBA" id="ARBA00022525"/>
    </source>
</evidence>
<feature type="active site" description="Charge relay system" evidence="4">
    <location>
        <position position="176"/>
    </location>
</feature>
<dbReference type="GO" id="GO:0046872">
    <property type="term" value="F:metal ion binding"/>
    <property type="evidence" value="ECO:0007669"/>
    <property type="project" value="UniProtKB-KW"/>
</dbReference>
<dbReference type="InterPro" id="IPR000734">
    <property type="entry name" value="TAG_lipase"/>
</dbReference>
<protein>
    <recommendedName>
        <fullName evidence="8">Lipase domain-containing protein</fullName>
    </recommendedName>
</protein>
<dbReference type="InterPro" id="IPR029058">
    <property type="entry name" value="AB_hydrolase_fold"/>
</dbReference>
<keyword evidence="10" id="KW-1185">Reference proteome</keyword>
<evidence type="ECO:0000256" key="1">
    <source>
        <dbReference type="ARBA" id="ARBA00004613"/>
    </source>
</evidence>
<evidence type="ECO:0000256" key="5">
    <source>
        <dbReference type="PIRSR" id="PIRSR000865-2"/>
    </source>
</evidence>
<dbReference type="CDD" id="cd00707">
    <property type="entry name" value="Pancreat_lipase_like"/>
    <property type="match status" value="1"/>
</dbReference>
<feature type="active site" description="Nucleophile" evidence="4">
    <location>
        <position position="148"/>
    </location>
</feature>
<dbReference type="Gene3D" id="3.40.50.1820">
    <property type="entry name" value="alpha/beta hydrolase"/>
    <property type="match status" value="1"/>
</dbReference>
<dbReference type="PANTHER" id="PTHR11610">
    <property type="entry name" value="LIPASE"/>
    <property type="match status" value="1"/>
</dbReference>
<dbReference type="InterPro" id="IPR016272">
    <property type="entry name" value="Lipase_LIPH"/>
</dbReference>
<comment type="subcellular location">
    <subcellularLocation>
        <location evidence="1">Secreted</location>
    </subcellularLocation>
</comment>
<dbReference type="Proteomes" id="UP001152759">
    <property type="component" value="Chromosome 7"/>
</dbReference>
<evidence type="ECO:0000256" key="6">
    <source>
        <dbReference type="RuleBase" id="RU004262"/>
    </source>
</evidence>
<dbReference type="GO" id="GO:0016298">
    <property type="term" value="F:lipase activity"/>
    <property type="evidence" value="ECO:0007669"/>
    <property type="project" value="InterPro"/>
</dbReference>
<accession>A0A9P0AKU4</accession>
<feature type="region of interest" description="Disordered" evidence="7">
    <location>
        <begin position="1"/>
        <end position="21"/>
    </location>
</feature>
<feature type="binding site" evidence="5">
    <location>
        <position position="197"/>
    </location>
    <ligand>
        <name>Ca(2+)</name>
        <dbReference type="ChEBI" id="CHEBI:29108"/>
    </ligand>
</feature>
<dbReference type="Pfam" id="PF00151">
    <property type="entry name" value="Lipase"/>
    <property type="match status" value="1"/>
</dbReference>
<dbReference type="SUPFAM" id="SSF53474">
    <property type="entry name" value="alpha/beta-Hydrolases"/>
    <property type="match status" value="1"/>
</dbReference>
<dbReference type="InterPro" id="IPR033906">
    <property type="entry name" value="Lipase_N"/>
</dbReference>